<dbReference type="EMBL" id="CAACVS010000115">
    <property type="protein sequence ID" value="VEU37181.1"/>
    <property type="molecule type" value="Genomic_DNA"/>
</dbReference>
<proteinExistence type="predicted"/>
<dbReference type="AlphaFoldDB" id="A0A448Z589"/>
<protein>
    <submittedName>
        <fullName evidence="1">Uncharacterized protein</fullName>
    </submittedName>
</protein>
<organism evidence="1 2">
    <name type="scientific">Pseudo-nitzschia multistriata</name>
    <dbReference type="NCBI Taxonomy" id="183589"/>
    <lineage>
        <taxon>Eukaryota</taxon>
        <taxon>Sar</taxon>
        <taxon>Stramenopiles</taxon>
        <taxon>Ochrophyta</taxon>
        <taxon>Bacillariophyta</taxon>
        <taxon>Bacillariophyceae</taxon>
        <taxon>Bacillariophycidae</taxon>
        <taxon>Bacillariales</taxon>
        <taxon>Bacillariaceae</taxon>
        <taxon>Pseudo-nitzschia</taxon>
    </lineage>
</organism>
<sequence length="87" mass="9151">MVAMMMSMKKDDTVTSSPFNTANQMQAHTKYTAPPSMLTVAPKGITNREIVSGALPVDLTAARDAGMVAAEEEVANAIICAGISCFK</sequence>
<evidence type="ECO:0000313" key="2">
    <source>
        <dbReference type="Proteomes" id="UP000291116"/>
    </source>
</evidence>
<keyword evidence="2" id="KW-1185">Reference proteome</keyword>
<accession>A0A448Z589</accession>
<gene>
    <name evidence="1" type="ORF">PSNMU_V1.4_AUG-EV-PASAV3_0038780</name>
</gene>
<dbReference type="Proteomes" id="UP000291116">
    <property type="component" value="Unassembled WGS sequence"/>
</dbReference>
<evidence type="ECO:0000313" key="1">
    <source>
        <dbReference type="EMBL" id="VEU37181.1"/>
    </source>
</evidence>
<name>A0A448Z589_9STRA</name>
<reference evidence="1 2" key="1">
    <citation type="submission" date="2019-01" db="EMBL/GenBank/DDBJ databases">
        <authorList>
            <person name="Ferrante I. M."/>
        </authorList>
    </citation>
    <scope>NUCLEOTIDE SEQUENCE [LARGE SCALE GENOMIC DNA]</scope>
    <source>
        <strain evidence="1 2">B856</strain>
    </source>
</reference>